<dbReference type="EMBL" id="JAQOWY010000084">
    <property type="protein sequence ID" value="KAK1852002.1"/>
    <property type="molecule type" value="Genomic_DNA"/>
</dbReference>
<organism evidence="1 2">
    <name type="scientific">Colletotrichum chrysophilum</name>
    <dbReference type="NCBI Taxonomy" id="1836956"/>
    <lineage>
        <taxon>Eukaryota</taxon>
        <taxon>Fungi</taxon>
        <taxon>Dikarya</taxon>
        <taxon>Ascomycota</taxon>
        <taxon>Pezizomycotina</taxon>
        <taxon>Sordariomycetes</taxon>
        <taxon>Hypocreomycetidae</taxon>
        <taxon>Glomerellales</taxon>
        <taxon>Glomerellaceae</taxon>
        <taxon>Colletotrichum</taxon>
        <taxon>Colletotrichum gloeosporioides species complex</taxon>
    </lineage>
</organism>
<proteinExistence type="predicted"/>
<comment type="caution">
    <text evidence="1">The sequence shown here is derived from an EMBL/GenBank/DDBJ whole genome shotgun (WGS) entry which is preliminary data.</text>
</comment>
<reference evidence="1" key="1">
    <citation type="submission" date="2023-01" db="EMBL/GenBank/DDBJ databases">
        <title>Colletotrichum chrysophilum M932 genome sequence.</title>
        <authorList>
            <person name="Baroncelli R."/>
        </authorList>
    </citation>
    <scope>NUCLEOTIDE SEQUENCE</scope>
    <source>
        <strain evidence="1">M932</strain>
    </source>
</reference>
<protein>
    <submittedName>
        <fullName evidence="1">Uncharacterized protein</fullName>
    </submittedName>
</protein>
<evidence type="ECO:0000313" key="1">
    <source>
        <dbReference type="EMBL" id="KAK1852002.1"/>
    </source>
</evidence>
<dbReference type="AlphaFoldDB" id="A0AAD9ELM3"/>
<sequence>MAAPAVLPAAVNGYGVPLSWGELLPCRPTDANSNGDGWDAALASREAPPGLPTCPGLLRLPFPIGYIAPSTDRDLRAATGEHFGSCP</sequence>
<keyword evidence="2" id="KW-1185">Reference proteome</keyword>
<evidence type="ECO:0000313" key="2">
    <source>
        <dbReference type="Proteomes" id="UP001243330"/>
    </source>
</evidence>
<dbReference type="Proteomes" id="UP001243330">
    <property type="component" value="Unassembled WGS sequence"/>
</dbReference>
<accession>A0AAD9ELM3</accession>
<gene>
    <name evidence="1" type="ORF">CCHR01_05338</name>
</gene>
<name>A0AAD9ELM3_9PEZI</name>